<evidence type="ECO:0000313" key="3">
    <source>
        <dbReference type="Proteomes" id="UP000736787"/>
    </source>
</evidence>
<organism evidence="2 3">
    <name type="scientific">Phytophthora cactorum</name>
    <dbReference type="NCBI Taxonomy" id="29920"/>
    <lineage>
        <taxon>Eukaryota</taxon>
        <taxon>Sar</taxon>
        <taxon>Stramenopiles</taxon>
        <taxon>Oomycota</taxon>
        <taxon>Peronosporomycetes</taxon>
        <taxon>Peronosporales</taxon>
        <taxon>Peronosporaceae</taxon>
        <taxon>Phytophthora</taxon>
    </lineage>
</organism>
<dbReference type="AlphaFoldDB" id="A0A8T1DW71"/>
<proteinExistence type="predicted"/>
<reference evidence="2" key="1">
    <citation type="submission" date="2018-10" db="EMBL/GenBank/DDBJ databases">
        <title>Effector identification in a new, highly contiguous assembly of the strawberry crown rot pathogen Phytophthora cactorum.</title>
        <authorList>
            <person name="Armitage A.D."/>
            <person name="Nellist C.F."/>
            <person name="Bates H."/>
            <person name="Vickerstaff R.J."/>
            <person name="Harrison R.J."/>
        </authorList>
    </citation>
    <scope>NUCLEOTIDE SEQUENCE</scope>
    <source>
        <strain evidence="2">4040</strain>
    </source>
</reference>
<accession>A0A8T1DW71</accession>
<protein>
    <submittedName>
        <fullName evidence="2">Uncharacterized protein</fullName>
    </submittedName>
</protein>
<dbReference type="Proteomes" id="UP000736787">
    <property type="component" value="Unassembled WGS sequence"/>
</dbReference>
<evidence type="ECO:0000256" key="1">
    <source>
        <dbReference type="SAM" id="MobiDB-lite"/>
    </source>
</evidence>
<gene>
    <name evidence="2" type="ORF">PC117_g8869</name>
</gene>
<evidence type="ECO:0000313" key="2">
    <source>
        <dbReference type="EMBL" id="KAG2944846.1"/>
    </source>
</evidence>
<feature type="region of interest" description="Disordered" evidence="1">
    <location>
        <begin position="1"/>
        <end position="53"/>
    </location>
</feature>
<sequence length="123" mass="14202">MTRTNKTRRNPPGSLPDDAATGPGVKDDGSGEDSEVEATQVSVEAKTSDHASGHFKHLEQDLRHLGLYFFFFQFWDTYERENLVVYRTCDYQTTELYTSRRTKIQIVKFPILSAMRFESLFAR</sequence>
<dbReference type="EMBL" id="RCMK01000196">
    <property type="protein sequence ID" value="KAG2944846.1"/>
    <property type="molecule type" value="Genomic_DNA"/>
</dbReference>
<dbReference type="VEuPathDB" id="FungiDB:PC110_g8538"/>
<comment type="caution">
    <text evidence="2">The sequence shown here is derived from an EMBL/GenBank/DDBJ whole genome shotgun (WGS) entry which is preliminary data.</text>
</comment>
<name>A0A8T1DW71_9STRA</name>